<proteinExistence type="predicted"/>
<feature type="transmembrane region" description="Helical" evidence="1">
    <location>
        <begin position="38"/>
        <end position="57"/>
    </location>
</feature>
<dbReference type="EMBL" id="JXJN01007701">
    <property type="status" value="NOT_ANNOTATED_CDS"/>
    <property type="molecule type" value="Genomic_DNA"/>
</dbReference>
<accession>A0A1B0B2T4</accession>
<sequence length="145" mass="15546">MEINRSASLVTLMIVLFKISKSKEGPKVLNTNSSGNSVVFFNSLFSLLLGVYCRFFFLEVAKPIVILAIVISIMSIGLLSGGCGLPIPKCRGKGVVKDGFAMNMEPGRVLKTAATQPIVISSFKILAPTENVNIMLSTPWPPGSL</sequence>
<evidence type="ECO:0000313" key="3">
    <source>
        <dbReference type="Proteomes" id="UP000092460"/>
    </source>
</evidence>
<keyword evidence="1" id="KW-0812">Transmembrane</keyword>
<name>A0A1B0B2T4_9MUSC</name>
<dbReference type="AlphaFoldDB" id="A0A1B0B2T4"/>
<evidence type="ECO:0000256" key="1">
    <source>
        <dbReference type="SAM" id="Phobius"/>
    </source>
</evidence>
<dbReference type="EnsemblMetazoa" id="GPPI017044-RA">
    <property type="protein sequence ID" value="GPPI017044-PA"/>
    <property type="gene ID" value="GPPI017044"/>
</dbReference>
<keyword evidence="3" id="KW-1185">Reference proteome</keyword>
<dbReference type="EMBL" id="JXJN01007700">
    <property type="status" value="NOT_ANNOTATED_CDS"/>
    <property type="molecule type" value="Genomic_DNA"/>
</dbReference>
<reference evidence="3" key="1">
    <citation type="submission" date="2015-01" db="EMBL/GenBank/DDBJ databases">
        <authorList>
            <person name="Aksoy S."/>
            <person name="Warren W."/>
            <person name="Wilson R.K."/>
        </authorList>
    </citation>
    <scope>NUCLEOTIDE SEQUENCE [LARGE SCALE GENOMIC DNA]</scope>
    <source>
        <strain evidence="3">IAEA</strain>
    </source>
</reference>
<feature type="transmembrane region" description="Helical" evidence="1">
    <location>
        <begin position="64"/>
        <end position="87"/>
    </location>
</feature>
<organism evidence="2 3">
    <name type="scientific">Glossina palpalis gambiensis</name>
    <dbReference type="NCBI Taxonomy" id="67801"/>
    <lineage>
        <taxon>Eukaryota</taxon>
        <taxon>Metazoa</taxon>
        <taxon>Ecdysozoa</taxon>
        <taxon>Arthropoda</taxon>
        <taxon>Hexapoda</taxon>
        <taxon>Insecta</taxon>
        <taxon>Pterygota</taxon>
        <taxon>Neoptera</taxon>
        <taxon>Endopterygota</taxon>
        <taxon>Diptera</taxon>
        <taxon>Brachycera</taxon>
        <taxon>Muscomorpha</taxon>
        <taxon>Hippoboscoidea</taxon>
        <taxon>Glossinidae</taxon>
        <taxon>Glossina</taxon>
    </lineage>
</organism>
<dbReference type="VEuPathDB" id="VectorBase:GPPI017044"/>
<evidence type="ECO:0000313" key="2">
    <source>
        <dbReference type="EnsemblMetazoa" id="GPPI017044-PA"/>
    </source>
</evidence>
<protein>
    <submittedName>
        <fullName evidence="2">Uncharacterized protein</fullName>
    </submittedName>
</protein>
<dbReference type="Proteomes" id="UP000092460">
    <property type="component" value="Unassembled WGS sequence"/>
</dbReference>
<keyword evidence="1" id="KW-1133">Transmembrane helix</keyword>
<keyword evidence="1" id="KW-0472">Membrane</keyword>
<reference evidence="2" key="2">
    <citation type="submission" date="2020-05" db="UniProtKB">
        <authorList>
            <consortium name="EnsemblMetazoa"/>
        </authorList>
    </citation>
    <scope>IDENTIFICATION</scope>
    <source>
        <strain evidence="2">IAEA</strain>
    </source>
</reference>